<evidence type="ECO:0000313" key="2">
    <source>
        <dbReference type="Proteomes" id="UP000058074"/>
    </source>
</evidence>
<gene>
    <name evidence="1" type="ORF">AN936_13185</name>
</gene>
<accession>A0A0N9V138</accession>
<sequence length="85" mass="9821">MWARMLGKKDKAISVIRPTALSWDRRNNSLLNNPSRLLLPMRTGDPFDDKVEIDGPLTFDDLLDDCFETSLICIFIKQIAITFRH</sequence>
<dbReference type="EMBL" id="CP012700">
    <property type="protein sequence ID" value="ALH81284.1"/>
    <property type="molecule type" value="Genomic_DNA"/>
</dbReference>
<evidence type="ECO:0000313" key="1">
    <source>
        <dbReference type="EMBL" id="ALH81284.1"/>
    </source>
</evidence>
<reference evidence="1 2" key="1">
    <citation type="journal article" date="2015" name="Genome Announc.">
        <title>Complete Genome Sequence of Polypropylene Glycol- and Polyethylene Glycol-Degrading Sphingopyxis macrogoltabida Strain EY-1.</title>
        <authorList>
            <person name="Ohtsubo Y."/>
            <person name="Nagata Y."/>
            <person name="Numata M."/>
            <person name="Tsuchikane K."/>
            <person name="Hosoyama A."/>
            <person name="Yamazoe A."/>
            <person name="Tsuda M."/>
            <person name="Fujita N."/>
            <person name="Kawai F."/>
        </authorList>
    </citation>
    <scope>NUCLEOTIDE SEQUENCE [LARGE SCALE GENOMIC DNA]</scope>
    <source>
        <strain evidence="1 2">EY-1</strain>
    </source>
</reference>
<proteinExistence type="predicted"/>
<dbReference type="AlphaFoldDB" id="A0A0N9V138"/>
<dbReference type="KEGG" id="smag:AN936_13185"/>
<organism evidence="1 2">
    <name type="scientific">Sphingopyxis macrogoltabida</name>
    <name type="common">Sphingomonas macrogoltabidus</name>
    <dbReference type="NCBI Taxonomy" id="33050"/>
    <lineage>
        <taxon>Bacteria</taxon>
        <taxon>Pseudomonadati</taxon>
        <taxon>Pseudomonadota</taxon>
        <taxon>Alphaproteobacteria</taxon>
        <taxon>Sphingomonadales</taxon>
        <taxon>Sphingomonadaceae</taxon>
        <taxon>Sphingopyxis</taxon>
    </lineage>
</organism>
<name>A0A0N9V138_SPHMC</name>
<protein>
    <submittedName>
        <fullName evidence="1">Uncharacterized protein</fullName>
    </submittedName>
</protein>
<dbReference type="Proteomes" id="UP000058074">
    <property type="component" value="Chromosome"/>
</dbReference>